<dbReference type="RefSeq" id="XP_012337708.1">
    <property type="nucleotide sequence ID" value="XM_012482285.1"/>
</dbReference>
<reference evidence="5 6" key="1">
    <citation type="submission" date="2014-03" db="EMBL/GenBank/DDBJ databases">
        <title>The Genome Sequence of Plasmodium fragile nilgiri.</title>
        <authorList>
            <consortium name="The Broad Institute Genomics Platform"/>
            <consortium name="The Broad Institute Genome Sequencing Center for Infectious Disease"/>
            <person name="Neafsey D."/>
            <person name="Duraisingh M."/>
            <person name="Young S.K."/>
            <person name="Zeng Q."/>
            <person name="Gargeya S."/>
            <person name="Abouelleil A."/>
            <person name="Alvarado L."/>
            <person name="Chapman S.B."/>
            <person name="Gainer-Dewar J."/>
            <person name="Goldberg J."/>
            <person name="Griggs A."/>
            <person name="Gujja S."/>
            <person name="Hansen M."/>
            <person name="Howarth C."/>
            <person name="Imamovic A."/>
            <person name="Larimer J."/>
            <person name="Pearson M."/>
            <person name="Poon T.W."/>
            <person name="Priest M."/>
            <person name="Roberts A."/>
            <person name="Saif S."/>
            <person name="Shea T."/>
            <person name="Sykes S."/>
            <person name="Wortman J."/>
            <person name="Nusbaum C."/>
            <person name="Birren B."/>
        </authorList>
    </citation>
    <scope>NUCLEOTIDE SEQUENCE [LARGE SCALE GENOMIC DNA]</scope>
    <source>
        <strain evidence="6">nilgiri</strain>
    </source>
</reference>
<dbReference type="EMBL" id="KQ001715">
    <property type="protein sequence ID" value="KJP85699.1"/>
    <property type="molecule type" value="Genomic_DNA"/>
</dbReference>
<sequence length="272" mass="32267">MFLILFFCIYMLHALRGLKIDTGVERDIGLLVTNDRTYRRTVRERNLCLLRSKISFNFWKKKYHERSIDEKLNVIPVYILTNYNNSPYIFHENEKQVCYLFLCPYDAENMLKDIVNSNGVRNTRNIKIHYLNMQKAYELINEFLLLKKAEKRNPHVGKNNVCWKLIPSKRQMQNALLFLSFNKKSELVCPVFYVDGYYLQRDSTDIVPLFFDVEDLKSAIANTPLKNNKIKVLNFVDVIFSDDHKKFGFIPSSKSVEYLDRLKKIGVRKSYF</sequence>
<evidence type="ECO:0000256" key="3">
    <source>
        <dbReference type="ARBA" id="ARBA00022640"/>
    </source>
</evidence>
<keyword evidence="2" id="KW-0150">Chloroplast</keyword>
<dbReference type="GO" id="GO:0009507">
    <property type="term" value="C:chloroplast"/>
    <property type="evidence" value="ECO:0007669"/>
    <property type="project" value="UniProtKB-SubCell"/>
</dbReference>
<dbReference type="InterPro" id="IPR007378">
    <property type="entry name" value="Tic22-like"/>
</dbReference>
<protein>
    <recommendedName>
        <fullName evidence="7">Apicoplast TIC22 protein</fullName>
    </recommendedName>
</protein>
<dbReference type="AlphaFoldDB" id="A0A0D9QFD0"/>
<gene>
    <name evidence="5" type="ORF">AK88_04677</name>
</gene>
<feature type="signal peptide" evidence="4">
    <location>
        <begin position="1"/>
        <end position="17"/>
    </location>
</feature>
<evidence type="ECO:0008006" key="7">
    <source>
        <dbReference type="Google" id="ProtNLM"/>
    </source>
</evidence>
<dbReference type="OMA" id="YHERSID"/>
<keyword evidence="3" id="KW-0934">Plastid</keyword>
<dbReference type="GO" id="GO:0015031">
    <property type="term" value="P:protein transport"/>
    <property type="evidence" value="ECO:0007669"/>
    <property type="project" value="InterPro"/>
</dbReference>
<dbReference type="Pfam" id="PF04278">
    <property type="entry name" value="Tic22"/>
    <property type="match status" value="1"/>
</dbReference>
<dbReference type="GeneID" id="24269991"/>
<evidence type="ECO:0000256" key="1">
    <source>
        <dbReference type="ARBA" id="ARBA00004229"/>
    </source>
</evidence>
<dbReference type="PANTHER" id="PTHR33926">
    <property type="entry name" value="PROTEIN TIC 22, CHLOROPLASTIC"/>
    <property type="match status" value="1"/>
</dbReference>
<dbReference type="Gene3D" id="3.40.1350.100">
    <property type="match status" value="2"/>
</dbReference>
<evidence type="ECO:0000313" key="6">
    <source>
        <dbReference type="Proteomes" id="UP000054561"/>
    </source>
</evidence>
<keyword evidence="4" id="KW-0732">Signal</keyword>
<evidence type="ECO:0000256" key="2">
    <source>
        <dbReference type="ARBA" id="ARBA00022528"/>
    </source>
</evidence>
<dbReference type="VEuPathDB" id="PlasmoDB:AK88_04677"/>
<keyword evidence="6" id="KW-1185">Reference proteome</keyword>
<dbReference type="Proteomes" id="UP000054561">
    <property type="component" value="Unassembled WGS sequence"/>
</dbReference>
<evidence type="ECO:0000256" key="4">
    <source>
        <dbReference type="SAM" id="SignalP"/>
    </source>
</evidence>
<comment type="subcellular location">
    <subcellularLocation>
        <location evidence="1">Plastid</location>
        <location evidence="1">Chloroplast</location>
    </subcellularLocation>
</comment>
<dbReference type="PANTHER" id="PTHR33926:SF4">
    <property type="entry name" value="PROTEIN TIC 22, CHLOROPLASTIC"/>
    <property type="match status" value="1"/>
</dbReference>
<name>A0A0D9QFD0_PLAFR</name>
<evidence type="ECO:0000313" key="5">
    <source>
        <dbReference type="EMBL" id="KJP85699.1"/>
    </source>
</evidence>
<organism evidence="5 6">
    <name type="scientific">Plasmodium fragile</name>
    <dbReference type="NCBI Taxonomy" id="5857"/>
    <lineage>
        <taxon>Eukaryota</taxon>
        <taxon>Sar</taxon>
        <taxon>Alveolata</taxon>
        <taxon>Apicomplexa</taxon>
        <taxon>Aconoidasida</taxon>
        <taxon>Haemosporida</taxon>
        <taxon>Plasmodiidae</taxon>
        <taxon>Plasmodium</taxon>
        <taxon>Plasmodium (Plasmodium)</taxon>
    </lineage>
</organism>
<accession>A0A0D9QFD0</accession>
<dbReference type="OrthoDB" id="196308at2759"/>
<proteinExistence type="predicted"/>
<feature type="chain" id="PRO_5002343633" description="Apicoplast TIC22 protein" evidence="4">
    <location>
        <begin position="18"/>
        <end position="272"/>
    </location>
</feature>